<dbReference type="Pfam" id="PF20371">
    <property type="entry name" value="DUF6666"/>
    <property type="match status" value="1"/>
</dbReference>
<evidence type="ECO:0000256" key="1">
    <source>
        <dbReference type="SAM" id="SignalP"/>
    </source>
</evidence>
<organism evidence="2 3">
    <name type="scientific">Lacipirellula limnantheis</name>
    <dbReference type="NCBI Taxonomy" id="2528024"/>
    <lineage>
        <taxon>Bacteria</taxon>
        <taxon>Pseudomonadati</taxon>
        <taxon>Planctomycetota</taxon>
        <taxon>Planctomycetia</taxon>
        <taxon>Pirellulales</taxon>
        <taxon>Lacipirellulaceae</taxon>
        <taxon>Lacipirellula</taxon>
    </lineage>
</organism>
<feature type="chain" id="PRO_5021918168" description="Stigma-specific protein, Stig1" evidence="1">
    <location>
        <begin position="30"/>
        <end position="519"/>
    </location>
</feature>
<feature type="signal peptide" evidence="1">
    <location>
        <begin position="1"/>
        <end position="29"/>
    </location>
</feature>
<reference evidence="2 3" key="1">
    <citation type="submission" date="2019-02" db="EMBL/GenBank/DDBJ databases">
        <title>Deep-cultivation of Planctomycetes and their phenomic and genomic characterization uncovers novel biology.</title>
        <authorList>
            <person name="Wiegand S."/>
            <person name="Jogler M."/>
            <person name="Boedeker C."/>
            <person name="Pinto D."/>
            <person name="Vollmers J."/>
            <person name="Rivas-Marin E."/>
            <person name="Kohn T."/>
            <person name="Peeters S.H."/>
            <person name="Heuer A."/>
            <person name="Rast P."/>
            <person name="Oberbeckmann S."/>
            <person name="Bunk B."/>
            <person name="Jeske O."/>
            <person name="Meyerdierks A."/>
            <person name="Storesund J.E."/>
            <person name="Kallscheuer N."/>
            <person name="Luecker S."/>
            <person name="Lage O.M."/>
            <person name="Pohl T."/>
            <person name="Merkel B.J."/>
            <person name="Hornburger P."/>
            <person name="Mueller R.-W."/>
            <person name="Bruemmer F."/>
            <person name="Labrenz M."/>
            <person name="Spormann A.M."/>
            <person name="Op den Camp H."/>
            <person name="Overmann J."/>
            <person name="Amann R."/>
            <person name="Jetten M.S.M."/>
            <person name="Mascher T."/>
            <person name="Medema M.H."/>
            <person name="Devos D.P."/>
            <person name="Kaster A.-K."/>
            <person name="Ovreas L."/>
            <person name="Rohde M."/>
            <person name="Galperin M.Y."/>
            <person name="Jogler C."/>
        </authorList>
    </citation>
    <scope>NUCLEOTIDE SEQUENCE [LARGE SCALE GENOMIC DNA]</scope>
    <source>
        <strain evidence="2 3">I41</strain>
    </source>
</reference>
<protein>
    <recommendedName>
        <fullName evidence="4">Stigma-specific protein, Stig1</fullName>
    </recommendedName>
</protein>
<name>A0A517TW70_9BACT</name>
<sequence precursor="true">MKSPRLICSQVARTLLFTAPLWLTPAIGAAEGIQFRKPGAVTTPASGALPFRRAASADAVVTGPKTDADRPTSALVAASPNALTATPTLQQVAKPLATQPRPTAVVEQAPAKSSARPVFAQPASAAAIAAASVEPAAYSTVNRSQLRNFEALDYNEPLLGPPIERQQELYAPAGYCADCNDPACGIQEPTCGCGEATCGICEPGCGIEPGCGYVEPGCGVEAGCGMEPACGMEGCVDCGDVACGSRVNRGSDYWCFPVCLPRFRDLSVWGGVHGFKGPRDAPLFGGSGDGNFGFQEGLNFGGKTPLIGLLFPGLSYQAGFQAVQSHLSGTSGGVTNSREQDFVTIGFFRRVPAGVQFGAAWDYMNDNWITQGDFQQVRYEISIKSQRGREFGFTGSTHTNTTAIGAFDFQAVDQYRLFFRCSHRAADLRFWGGFTNDNEGILGADCYVPFNDRWSLQTGFNYIIPDGQSGVVGAREEAWNIGTNLVWHYGRGATEARTNPHRPLFNIADNGVMVIDQKP</sequence>
<dbReference type="OrthoDB" id="280162at2"/>
<evidence type="ECO:0000313" key="3">
    <source>
        <dbReference type="Proteomes" id="UP000317909"/>
    </source>
</evidence>
<dbReference type="Proteomes" id="UP000317909">
    <property type="component" value="Chromosome"/>
</dbReference>
<dbReference type="KEGG" id="llh:I41_18050"/>
<evidence type="ECO:0008006" key="4">
    <source>
        <dbReference type="Google" id="ProtNLM"/>
    </source>
</evidence>
<evidence type="ECO:0000313" key="2">
    <source>
        <dbReference type="EMBL" id="QDT72623.1"/>
    </source>
</evidence>
<gene>
    <name evidence="2" type="ORF">I41_18050</name>
</gene>
<keyword evidence="1" id="KW-0732">Signal</keyword>
<keyword evidence="3" id="KW-1185">Reference proteome</keyword>
<dbReference type="InterPro" id="IPR046607">
    <property type="entry name" value="DUF6666"/>
</dbReference>
<proteinExistence type="predicted"/>
<dbReference type="AlphaFoldDB" id="A0A517TW70"/>
<dbReference type="EMBL" id="CP036339">
    <property type="protein sequence ID" value="QDT72623.1"/>
    <property type="molecule type" value="Genomic_DNA"/>
</dbReference>
<dbReference type="RefSeq" id="WP_145432171.1">
    <property type="nucleotide sequence ID" value="NZ_CP036339.1"/>
</dbReference>
<accession>A0A517TW70</accession>